<dbReference type="EMBL" id="CM035441">
    <property type="protein sequence ID" value="KAH7281136.1"/>
    <property type="molecule type" value="Genomic_DNA"/>
</dbReference>
<accession>A0A8T2QBT8</accession>
<organism evidence="1 2">
    <name type="scientific">Ceratopteris richardii</name>
    <name type="common">Triangle waterfern</name>
    <dbReference type="NCBI Taxonomy" id="49495"/>
    <lineage>
        <taxon>Eukaryota</taxon>
        <taxon>Viridiplantae</taxon>
        <taxon>Streptophyta</taxon>
        <taxon>Embryophyta</taxon>
        <taxon>Tracheophyta</taxon>
        <taxon>Polypodiopsida</taxon>
        <taxon>Polypodiidae</taxon>
        <taxon>Polypodiales</taxon>
        <taxon>Pteridineae</taxon>
        <taxon>Pteridaceae</taxon>
        <taxon>Parkerioideae</taxon>
        <taxon>Ceratopteris</taxon>
    </lineage>
</organism>
<keyword evidence="2" id="KW-1185">Reference proteome</keyword>
<proteinExistence type="predicted"/>
<protein>
    <submittedName>
        <fullName evidence="1">Uncharacterized protein</fullName>
    </submittedName>
</protein>
<sequence length="151" mass="16583">MPYSVTVVNCCSCTLEIRASSRQATTLTSIIAPGESASLVVPKHWPNFAVILQGATQVNSIDSAMLSKYRKIRINGEFACEGVQRRESRCFGVHSSSPSASPSLNLLLTDLLPQHWLSEDKDVHCTLACPSYLPILTNIHIHSTNFSSFVY</sequence>
<gene>
    <name evidence="1" type="ORF">KP509_36G032000</name>
</gene>
<comment type="caution">
    <text evidence="1">The sequence shown here is derived from an EMBL/GenBank/DDBJ whole genome shotgun (WGS) entry which is preliminary data.</text>
</comment>
<evidence type="ECO:0000313" key="2">
    <source>
        <dbReference type="Proteomes" id="UP000825935"/>
    </source>
</evidence>
<name>A0A8T2QBT8_CERRI</name>
<reference evidence="1" key="1">
    <citation type="submission" date="2021-08" db="EMBL/GenBank/DDBJ databases">
        <title>WGS assembly of Ceratopteris richardii.</title>
        <authorList>
            <person name="Marchant D.B."/>
            <person name="Chen G."/>
            <person name="Jenkins J."/>
            <person name="Shu S."/>
            <person name="Leebens-Mack J."/>
            <person name="Grimwood J."/>
            <person name="Schmutz J."/>
            <person name="Soltis P."/>
            <person name="Soltis D."/>
            <person name="Chen Z.-H."/>
        </authorList>
    </citation>
    <scope>NUCLEOTIDE SEQUENCE</scope>
    <source>
        <strain evidence="1">Whitten #5841</strain>
        <tissue evidence="1">Leaf</tissue>
    </source>
</reference>
<dbReference type="AlphaFoldDB" id="A0A8T2QBT8"/>
<evidence type="ECO:0000313" key="1">
    <source>
        <dbReference type="EMBL" id="KAH7281136.1"/>
    </source>
</evidence>
<dbReference type="Proteomes" id="UP000825935">
    <property type="component" value="Chromosome 36"/>
</dbReference>